<comment type="subcellular location">
    <subcellularLocation>
        <location evidence="1">Cytoplasm</location>
        <location evidence="1">Perinuclear region</location>
    </subcellularLocation>
</comment>
<evidence type="ECO:0000256" key="6">
    <source>
        <dbReference type="ARBA" id="ARBA00025700"/>
    </source>
</evidence>
<reference evidence="9" key="1">
    <citation type="journal article" date="2008" name="Nat. Genet.">
        <title>The Pristionchus pacificus genome provides a unique perspective on nematode lifestyle and parasitism.</title>
        <authorList>
            <person name="Dieterich C."/>
            <person name="Clifton S.W."/>
            <person name="Schuster L.N."/>
            <person name="Chinwalla A."/>
            <person name="Delehaunty K."/>
            <person name="Dinkelacker I."/>
            <person name="Fulton L."/>
            <person name="Fulton R."/>
            <person name="Godfrey J."/>
            <person name="Minx P."/>
            <person name="Mitreva M."/>
            <person name="Roeseler W."/>
            <person name="Tian H."/>
            <person name="Witte H."/>
            <person name="Yang S.P."/>
            <person name="Wilson R.K."/>
            <person name="Sommer R.J."/>
        </authorList>
    </citation>
    <scope>NUCLEOTIDE SEQUENCE [LARGE SCALE GENOMIC DNA]</scope>
    <source>
        <strain evidence="9">PS312</strain>
    </source>
</reference>
<dbReference type="InterPro" id="IPR011012">
    <property type="entry name" value="Longin-like_dom_sf"/>
</dbReference>
<dbReference type="CDD" id="cd14854">
    <property type="entry name" value="TRAPPC2L"/>
    <property type="match status" value="1"/>
</dbReference>
<proteinExistence type="inferred from homology"/>
<dbReference type="InterPro" id="IPR050340">
    <property type="entry name" value="Cytosolic_Fe-S_CAF"/>
</dbReference>
<keyword evidence="4" id="KW-0813">Transport</keyword>
<protein>
    <recommendedName>
        <fullName evidence="5">Trafficking protein particle complex subunit 2-like protein</fullName>
    </recommendedName>
</protein>
<dbReference type="GO" id="GO:0006888">
    <property type="term" value="P:endoplasmic reticulum to Golgi vesicle-mediated transport"/>
    <property type="evidence" value="ECO:0007669"/>
    <property type="project" value="InterPro"/>
</dbReference>
<dbReference type="EnsemblMetazoa" id="PPA32530.1">
    <property type="protein sequence ID" value="PPA32530.1"/>
    <property type="gene ID" value="WBGene00205391"/>
</dbReference>
<dbReference type="Gene3D" id="3.30.450.70">
    <property type="match status" value="1"/>
</dbReference>
<dbReference type="InterPro" id="IPR004108">
    <property type="entry name" value="Fe_hydrogenase_lsu_C"/>
</dbReference>
<keyword evidence="9" id="KW-1185">Reference proteome</keyword>
<evidence type="ECO:0000313" key="9">
    <source>
        <dbReference type="Proteomes" id="UP000005239"/>
    </source>
</evidence>
<organism evidence="8 9">
    <name type="scientific">Pristionchus pacificus</name>
    <name type="common">Parasitic nematode worm</name>
    <dbReference type="NCBI Taxonomy" id="54126"/>
    <lineage>
        <taxon>Eukaryota</taxon>
        <taxon>Metazoa</taxon>
        <taxon>Ecdysozoa</taxon>
        <taxon>Nematoda</taxon>
        <taxon>Chromadorea</taxon>
        <taxon>Rhabditida</taxon>
        <taxon>Rhabditina</taxon>
        <taxon>Diplogasteromorpha</taxon>
        <taxon>Diplogasteroidea</taxon>
        <taxon>Neodiplogasteridae</taxon>
        <taxon>Pristionchus</taxon>
    </lineage>
</organism>
<dbReference type="Proteomes" id="UP000005239">
    <property type="component" value="Unassembled WGS sequence"/>
</dbReference>
<dbReference type="Pfam" id="PF02906">
    <property type="entry name" value="Fe_hyd_lg_C"/>
    <property type="match status" value="1"/>
</dbReference>
<comment type="function">
    <text evidence="6">Component of the cytosolic iron-sulfur (Fe/S) protein assembly machinery. Required for maturation of extramitochondrial Fe/S proteins.</text>
</comment>
<keyword evidence="4" id="KW-0931">ER-Golgi transport</keyword>
<dbReference type="Gene3D" id="3.40.50.1780">
    <property type="match status" value="1"/>
</dbReference>
<reference evidence="8" key="2">
    <citation type="submission" date="2022-06" db="UniProtKB">
        <authorList>
            <consortium name="EnsemblMetazoa"/>
        </authorList>
    </citation>
    <scope>IDENTIFICATION</scope>
    <source>
        <strain evidence="8">PS312</strain>
    </source>
</reference>
<accession>A0A8R1UIN7</accession>
<comment type="similarity">
    <text evidence="2">Belongs to the NARF family.</text>
</comment>
<accession>A0A2A6CDL7</accession>
<evidence type="ECO:0000256" key="1">
    <source>
        <dbReference type="ARBA" id="ARBA00004556"/>
    </source>
</evidence>
<evidence type="ECO:0000256" key="3">
    <source>
        <dbReference type="ARBA" id="ARBA00006626"/>
    </source>
</evidence>
<dbReference type="InterPro" id="IPR044760">
    <property type="entry name" value="TRAPPC2L"/>
</dbReference>
<gene>
    <name evidence="8" type="primary">WBGene00205391</name>
</gene>
<feature type="compositionally biased region" description="Basic and acidic residues" evidence="7">
    <location>
        <begin position="10"/>
        <end position="19"/>
    </location>
</feature>
<evidence type="ECO:0000313" key="8">
    <source>
        <dbReference type="EnsemblMetazoa" id="PPA32530.1"/>
    </source>
</evidence>
<dbReference type="GO" id="GO:0048471">
    <property type="term" value="C:perinuclear region of cytoplasm"/>
    <property type="evidence" value="ECO:0007669"/>
    <property type="project" value="UniProtKB-SubCell"/>
</dbReference>
<evidence type="ECO:0000256" key="7">
    <source>
        <dbReference type="SAM" id="MobiDB-lite"/>
    </source>
</evidence>
<comment type="similarity">
    <text evidence="3">Belongs to the TRAPP small subunits family. Sedlin subfamily.</text>
</comment>
<dbReference type="InterPro" id="IPR006722">
    <property type="entry name" value="Sedlin"/>
</dbReference>
<dbReference type="PANTHER" id="PTHR11615">
    <property type="entry name" value="NITRATE, FORMATE, IRON DEHYDROGENASE"/>
    <property type="match status" value="1"/>
</dbReference>
<name>A0A2A6CDL7_PRIPA</name>
<sequence>MLGSATIDQAGEREARENDPAALNDSRLENQIYTFANTLEKFEKQLKQAQNGQTVEEAENMHGGAVWWMMAVAVALIGRDNARLYTRVTDRERDDYEVQMFIHCTLDIVEDKLSKANELYLGLLTSNHKHKSYGFVTNTGVKFILVLSLANTTLKDTDMRAHFKRLHLLYTNCLSNPFYELGKPLKSRALDEACNELFRSTPADMSGGFSGVVRLSNVNDYIAPSQACVIPLKPTLEQPAATEDEQLVSTHSKKPKTDKPVVKVSISLADCLACAGCVTSAETVLIEEQSVQRAIEGLRAAKLGVVTVSASSLASICTARGWTMEEGARRVTEFFRAKGARVVLDASVVQSLALRECWQEMRERIEQREKGGAHRPLLVSACPGFACYAEKSHGALLMPLMSRTRSSQGVAGVLVKEYLPRLIAASSNGPSLSPADIYHVAVMPCFDRKLEASRPENTAADGSRHVDCVLGTAELNGALSAFLEGREEEESMEVDESPELARVEEALPEEITGFMRGALLGLDGNLSGGYVEYGIDRWSAAKGGAVRVEETKAASNLDVIRVFSTRPGEEEERPFVAARVYGFRNIQNMVRKLKTGKKELEYDLVEVMACPSGCANGGGQIRAATTQERNRVTEGVERLYSNLPRQPTTVPSIDEFRASIEDEKMRMDLKDVGATVNANLAW</sequence>
<evidence type="ECO:0000256" key="5">
    <source>
        <dbReference type="ARBA" id="ARBA00024408"/>
    </source>
</evidence>
<evidence type="ECO:0000256" key="2">
    <source>
        <dbReference type="ARBA" id="ARBA00006596"/>
    </source>
</evidence>
<dbReference type="InterPro" id="IPR009016">
    <property type="entry name" value="Fe_hydrogenase"/>
</dbReference>
<dbReference type="GO" id="GO:0097361">
    <property type="term" value="C:cytosolic [4Fe-4S] assembly targeting complex"/>
    <property type="evidence" value="ECO:0000318"/>
    <property type="project" value="GO_Central"/>
</dbReference>
<dbReference type="Pfam" id="PF04628">
    <property type="entry name" value="Sedlin_N"/>
    <property type="match status" value="1"/>
</dbReference>
<dbReference type="SUPFAM" id="SSF53920">
    <property type="entry name" value="Fe-only hydrogenase"/>
    <property type="match status" value="1"/>
</dbReference>
<dbReference type="SUPFAM" id="SSF64356">
    <property type="entry name" value="SNARE-like"/>
    <property type="match status" value="1"/>
</dbReference>
<evidence type="ECO:0000256" key="4">
    <source>
        <dbReference type="ARBA" id="ARBA00022892"/>
    </source>
</evidence>
<dbReference type="Gene3D" id="3.40.950.10">
    <property type="entry name" value="Fe-only Hydrogenase (Larger Subunit), Chain L, domain 3"/>
    <property type="match status" value="1"/>
</dbReference>
<dbReference type="AlphaFoldDB" id="A0A2A6CDL7"/>
<feature type="region of interest" description="Disordered" evidence="7">
    <location>
        <begin position="1"/>
        <end position="23"/>
    </location>
</feature>